<proteinExistence type="predicted"/>
<reference evidence="1 2" key="1">
    <citation type="submission" date="2024-05" db="EMBL/GenBank/DDBJ databases">
        <authorList>
            <person name="Wallberg A."/>
        </authorList>
    </citation>
    <scope>NUCLEOTIDE SEQUENCE [LARGE SCALE GENOMIC DNA]</scope>
</reference>
<accession>A0AAV2S8S1</accession>
<organism evidence="1 2">
    <name type="scientific">Meganyctiphanes norvegica</name>
    <name type="common">Northern krill</name>
    <name type="synonym">Thysanopoda norvegica</name>
    <dbReference type="NCBI Taxonomy" id="48144"/>
    <lineage>
        <taxon>Eukaryota</taxon>
        <taxon>Metazoa</taxon>
        <taxon>Ecdysozoa</taxon>
        <taxon>Arthropoda</taxon>
        <taxon>Crustacea</taxon>
        <taxon>Multicrustacea</taxon>
        <taxon>Malacostraca</taxon>
        <taxon>Eumalacostraca</taxon>
        <taxon>Eucarida</taxon>
        <taxon>Euphausiacea</taxon>
        <taxon>Euphausiidae</taxon>
        <taxon>Meganyctiphanes</taxon>
    </lineage>
</organism>
<dbReference type="Proteomes" id="UP001497623">
    <property type="component" value="Unassembled WGS sequence"/>
</dbReference>
<gene>
    <name evidence="1" type="ORF">MNOR_LOCUS34554</name>
</gene>
<name>A0AAV2S8S1_MEGNR</name>
<dbReference type="InterPro" id="IPR035914">
    <property type="entry name" value="Sperma_CUB_dom_sf"/>
</dbReference>
<evidence type="ECO:0008006" key="3">
    <source>
        <dbReference type="Google" id="ProtNLM"/>
    </source>
</evidence>
<feature type="non-terminal residue" evidence="1">
    <location>
        <position position="105"/>
    </location>
</feature>
<sequence length="105" mass="12063">RDGGPSGSTLYKNGIANVLPSNSTRNEILIIFDTDETIFEFEINWERKKVCGDEYKGNSGTLTFVGEELPDELYCRWILETLPGTVIYVNITSIHTHYYDHFLIR</sequence>
<dbReference type="Gene3D" id="2.60.120.290">
    <property type="entry name" value="Spermadhesin, CUB domain"/>
    <property type="match status" value="1"/>
</dbReference>
<protein>
    <recommendedName>
        <fullName evidence="3">CUB domain-containing protein</fullName>
    </recommendedName>
</protein>
<dbReference type="AlphaFoldDB" id="A0AAV2S8S1"/>
<feature type="non-terminal residue" evidence="1">
    <location>
        <position position="1"/>
    </location>
</feature>
<evidence type="ECO:0000313" key="2">
    <source>
        <dbReference type="Proteomes" id="UP001497623"/>
    </source>
</evidence>
<dbReference type="EMBL" id="CAXKWB010053686">
    <property type="protein sequence ID" value="CAL4174652.1"/>
    <property type="molecule type" value="Genomic_DNA"/>
</dbReference>
<evidence type="ECO:0000313" key="1">
    <source>
        <dbReference type="EMBL" id="CAL4174652.1"/>
    </source>
</evidence>
<comment type="caution">
    <text evidence="1">The sequence shown here is derived from an EMBL/GenBank/DDBJ whole genome shotgun (WGS) entry which is preliminary data.</text>
</comment>
<keyword evidence="2" id="KW-1185">Reference proteome</keyword>
<dbReference type="SUPFAM" id="SSF49854">
    <property type="entry name" value="Spermadhesin, CUB domain"/>
    <property type="match status" value="1"/>
</dbReference>